<dbReference type="Proteomes" id="UP000886005">
    <property type="component" value="Unassembled WGS sequence"/>
</dbReference>
<dbReference type="AlphaFoldDB" id="A0A7V1PVR3"/>
<accession>A0A7V1PVR3</accession>
<protein>
    <submittedName>
        <fullName evidence="2">DUF420 domain-containing protein</fullName>
    </submittedName>
</protein>
<feature type="transmembrane region" description="Helical" evidence="1">
    <location>
        <begin position="26"/>
        <end position="46"/>
    </location>
</feature>
<evidence type="ECO:0000256" key="1">
    <source>
        <dbReference type="SAM" id="Phobius"/>
    </source>
</evidence>
<organism evidence="2">
    <name type="scientific">Caldithrix abyssi</name>
    <dbReference type="NCBI Taxonomy" id="187145"/>
    <lineage>
        <taxon>Bacteria</taxon>
        <taxon>Pseudomonadati</taxon>
        <taxon>Calditrichota</taxon>
        <taxon>Calditrichia</taxon>
        <taxon>Calditrichales</taxon>
        <taxon>Calditrichaceae</taxon>
        <taxon>Caldithrix</taxon>
    </lineage>
</organism>
<keyword evidence="1" id="KW-1133">Transmembrane helix</keyword>
<reference evidence="2" key="1">
    <citation type="journal article" date="2020" name="mSystems">
        <title>Genome- and Community-Level Interaction Insights into Carbon Utilization and Element Cycling Functions of Hydrothermarchaeota in Hydrothermal Sediment.</title>
        <authorList>
            <person name="Zhou Z."/>
            <person name="Liu Y."/>
            <person name="Xu W."/>
            <person name="Pan J."/>
            <person name="Luo Z.H."/>
            <person name="Li M."/>
        </authorList>
    </citation>
    <scope>NUCLEOTIDE SEQUENCE [LARGE SCALE GENOMIC DNA]</scope>
    <source>
        <strain evidence="2">HyVt-456</strain>
    </source>
</reference>
<dbReference type="InterPro" id="IPR007352">
    <property type="entry name" value="DUF420"/>
</dbReference>
<comment type="caution">
    <text evidence="2">The sequence shown here is derived from an EMBL/GenBank/DDBJ whole genome shotgun (WGS) entry which is preliminary data.</text>
</comment>
<keyword evidence="1" id="KW-0812">Transmembrane</keyword>
<sequence length="49" mass="5715">MNVPFIVVLLFYALKGLEPKHKKLAHFVWPVWLFVSVSGVIIYGMLYHL</sequence>
<dbReference type="EMBL" id="DRLD01000253">
    <property type="protein sequence ID" value="HED10832.1"/>
    <property type="molecule type" value="Genomic_DNA"/>
</dbReference>
<keyword evidence="1" id="KW-0472">Membrane</keyword>
<proteinExistence type="predicted"/>
<evidence type="ECO:0000313" key="2">
    <source>
        <dbReference type="EMBL" id="HED10832.1"/>
    </source>
</evidence>
<name>A0A7V1PVR3_CALAY</name>
<gene>
    <name evidence="2" type="ORF">ENJ10_09090</name>
</gene>
<dbReference type="Pfam" id="PF04238">
    <property type="entry name" value="DUF420"/>
    <property type="match status" value="1"/>
</dbReference>